<keyword evidence="7" id="KW-0812">Transmembrane</keyword>
<name>A0AAD7L3K2_QUISA</name>
<keyword evidence="7" id="KW-0472">Membrane</keyword>
<dbReference type="PANTHER" id="PTHR31920">
    <property type="entry name" value="B3 DOMAIN-CONTAINING"/>
    <property type="match status" value="1"/>
</dbReference>
<comment type="subcellular location">
    <subcellularLocation>
        <location evidence="1">Nucleus</location>
    </subcellularLocation>
</comment>
<evidence type="ECO:0000256" key="1">
    <source>
        <dbReference type="ARBA" id="ARBA00004123"/>
    </source>
</evidence>
<keyword evidence="5" id="KW-0539">Nucleus</keyword>
<evidence type="ECO:0000256" key="4">
    <source>
        <dbReference type="ARBA" id="ARBA00023163"/>
    </source>
</evidence>
<dbReference type="SUPFAM" id="SSF101936">
    <property type="entry name" value="DNA-binding pseudobarrel domain"/>
    <property type="match status" value="1"/>
</dbReference>
<gene>
    <name evidence="8" type="ORF">O6P43_026776</name>
</gene>
<evidence type="ECO:0000313" key="9">
    <source>
        <dbReference type="Proteomes" id="UP001163823"/>
    </source>
</evidence>
<dbReference type="Proteomes" id="UP001163823">
    <property type="component" value="Chromosome 11"/>
</dbReference>
<reference evidence="8" key="1">
    <citation type="journal article" date="2023" name="Science">
        <title>Elucidation of the pathway for biosynthesis of saponin adjuvants from the soapbark tree.</title>
        <authorList>
            <person name="Reed J."/>
            <person name="Orme A."/>
            <person name="El-Demerdash A."/>
            <person name="Owen C."/>
            <person name="Martin L.B.B."/>
            <person name="Misra R.C."/>
            <person name="Kikuchi S."/>
            <person name="Rejzek M."/>
            <person name="Martin A.C."/>
            <person name="Harkess A."/>
            <person name="Leebens-Mack J."/>
            <person name="Louveau T."/>
            <person name="Stephenson M.J."/>
            <person name="Osbourn A."/>
        </authorList>
    </citation>
    <scope>NUCLEOTIDE SEQUENCE</scope>
    <source>
        <strain evidence="8">S10</strain>
    </source>
</reference>
<feature type="transmembrane region" description="Helical" evidence="7">
    <location>
        <begin position="29"/>
        <end position="50"/>
    </location>
</feature>
<dbReference type="EMBL" id="JARAOO010000011">
    <property type="protein sequence ID" value="KAJ7950603.1"/>
    <property type="molecule type" value="Genomic_DNA"/>
</dbReference>
<keyword evidence="9" id="KW-1185">Reference proteome</keyword>
<dbReference type="PANTHER" id="PTHR31920:SF132">
    <property type="entry name" value="TF-B3 DOMAIN-CONTAINING PROTEIN"/>
    <property type="match status" value="1"/>
</dbReference>
<dbReference type="InterPro" id="IPR050655">
    <property type="entry name" value="Plant_B3_domain"/>
</dbReference>
<keyword evidence="3" id="KW-0238">DNA-binding</keyword>
<feature type="compositionally biased region" description="Basic and acidic residues" evidence="6">
    <location>
        <begin position="68"/>
        <end position="85"/>
    </location>
</feature>
<accession>A0AAD7L3K2</accession>
<protein>
    <submittedName>
        <fullName evidence="8">B3 domain-containing protein</fullName>
    </submittedName>
</protein>
<keyword evidence="4" id="KW-0804">Transcription</keyword>
<keyword evidence="7" id="KW-1133">Transmembrane helix</keyword>
<feature type="region of interest" description="Disordered" evidence="6">
    <location>
        <begin position="60"/>
        <end position="85"/>
    </location>
</feature>
<evidence type="ECO:0000256" key="2">
    <source>
        <dbReference type="ARBA" id="ARBA00023015"/>
    </source>
</evidence>
<evidence type="ECO:0000256" key="7">
    <source>
        <dbReference type="SAM" id="Phobius"/>
    </source>
</evidence>
<evidence type="ECO:0000256" key="5">
    <source>
        <dbReference type="ARBA" id="ARBA00023242"/>
    </source>
</evidence>
<evidence type="ECO:0000256" key="6">
    <source>
        <dbReference type="SAM" id="MobiDB-lite"/>
    </source>
</evidence>
<dbReference type="AlphaFoldDB" id="A0AAD7L3K2"/>
<dbReference type="GO" id="GO:0003677">
    <property type="term" value="F:DNA binding"/>
    <property type="evidence" value="ECO:0007669"/>
    <property type="project" value="UniProtKB-KW"/>
</dbReference>
<organism evidence="8 9">
    <name type="scientific">Quillaja saponaria</name>
    <name type="common">Soap bark tree</name>
    <dbReference type="NCBI Taxonomy" id="32244"/>
    <lineage>
        <taxon>Eukaryota</taxon>
        <taxon>Viridiplantae</taxon>
        <taxon>Streptophyta</taxon>
        <taxon>Embryophyta</taxon>
        <taxon>Tracheophyta</taxon>
        <taxon>Spermatophyta</taxon>
        <taxon>Magnoliopsida</taxon>
        <taxon>eudicotyledons</taxon>
        <taxon>Gunneridae</taxon>
        <taxon>Pentapetalae</taxon>
        <taxon>rosids</taxon>
        <taxon>fabids</taxon>
        <taxon>Fabales</taxon>
        <taxon>Quillajaceae</taxon>
        <taxon>Quillaja</taxon>
    </lineage>
</organism>
<dbReference type="GO" id="GO:0005634">
    <property type="term" value="C:nucleus"/>
    <property type="evidence" value="ECO:0007669"/>
    <property type="project" value="UniProtKB-SubCell"/>
</dbReference>
<sequence length="266" mass="30099">MIIVVLADSNVVYVTFGYLNGIVDNSRRYLQWVLMVVGIVFIGLMMTVVGGAHWPGASKKGTTVDENGADHDAGSKGTDGDGSERTEVINIDEEIGSGKSLESWNADVPRMRKHKEGTSSSEVLQEAKALRFRVILEHDLVRQGFQVLKMPSDLFTRLGRELKKVVLKDLVSNKLREVDVKKDGENCYFHKGWKEFVECTLQRYKKYLLVFKCVEDSLFEVKKYGKVSCEKKANSIANHHEQMSKFVGRPTKCKDNKSNSSREWSQ</sequence>
<dbReference type="Gene3D" id="2.40.330.10">
    <property type="entry name" value="DNA-binding pseudobarrel domain"/>
    <property type="match status" value="1"/>
</dbReference>
<dbReference type="KEGG" id="qsa:O6P43_026776"/>
<keyword evidence="2" id="KW-0805">Transcription regulation</keyword>
<dbReference type="InterPro" id="IPR015300">
    <property type="entry name" value="DNA-bd_pseudobarrel_sf"/>
</dbReference>
<evidence type="ECO:0000256" key="3">
    <source>
        <dbReference type="ARBA" id="ARBA00023125"/>
    </source>
</evidence>
<evidence type="ECO:0000313" key="8">
    <source>
        <dbReference type="EMBL" id="KAJ7950603.1"/>
    </source>
</evidence>
<proteinExistence type="predicted"/>
<comment type="caution">
    <text evidence="8">The sequence shown here is derived from an EMBL/GenBank/DDBJ whole genome shotgun (WGS) entry which is preliminary data.</text>
</comment>